<dbReference type="Gene3D" id="3.30.2060.10">
    <property type="entry name" value="Penicillin-binding protein 1b domain"/>
    <property type="match status" value="1"/>
</dbReference>
<evidence type="ECO:0000259" key="10">
    <source>
        <dbReference type="PROSITE" id="PS51192"/>
    </source>
</evidence>
<evidence type="ECO:0000256" key="5">
    <source>
        <dbReference type="ARBA" id="ARBA00022806"/>
    </source>
</evidence>
<accession>A0ABS4EEI4</accession>
<dbReference type="Gene3D" id="3.40.50.300">
    <property type="entry name" value="P-loop containing nucleotide triphosphate hydrolases"/>
    <property type="match status" value="2"/>
</dbReference>
<evidence type="ECO:0000256" key="2">
    <source>
        <dbReference type="ARBA" id="ARBA00022741"/>
    </source>
</evidence>
<evidence type="ECO:0000256" key="6">
    <source>
        <dbReference type="ARBA" id="ARBA00022840"/>
    </source>
</evidence>
<dbReference type="InterPro" id="IPR037235">
    <property type="entry name" value="TRCF-like_C_D7"/>
</dbReference>
<proteinExistence type="inferred from homology"/>
<comment type="similarity">
    <text evidence="9">In the N-terminal section; belongs to the UvrB family.</text>
</comment>
<organism evidence="12 13">
    <name type="scientific">Metaclostridioides mangenotii</name>
    <dbReference type="NCBI Taxonomy" id="1540"/>
    <lineage>
        <taxon>Bacteria</taxon>
        <taxon>Bacillati</taxon>
        <taxon>Bacillota</taxon>
        <taxon>Clostridia</taxon>
        <taxon>Peptostreptococcales</taxon>
        <taxon>Peptostreptococcaceae</taxon>
        <taxon>Metaclostridioides</taxon>
    </lineage>
</organism>
<evidence type="ECO:0000259" key="11">
    <source>
        <dbReference type="PROSITE" id="PS51194"/>
    </source>
</evidence>
<dbReference type="HAMAP" id="MF_00969">
    <property type="entry name" value="TRCF"/>
    <property type="match status" value="1"/>
</dbReference>
<sequence length="1132" mass="130231">MNDVFVYPLRNSEEYKDALNYVKAGQGSLLVNGLLQVQKPHITYSLFKDTSKQTLFIASSELEAKKVYEDLCFYAKDKVEILGFEDIYFYYLEAKDRSEEAKKLKVLTRLAKGEEIILVTSIEAILKKYTPKEMLIDNIFSYKVGDTIDLEGLTDRLVNLGYERVSRIEGFGQFSVRGGIIDIFSLEYSNPIRMELFDDEIDSIRTFDVLSQKSIDKINSFSVTPSREFIYPEKIDTAVTRLKKDTTDNTDEDTFMNIDNISNKIYFEGVENYIDYIYDTGEKSLFSYLNDDAVIFLSDITRFKEKCENLHNTFKENYKVNLERGLAIKKQAELLYSYHDIEHLLKNKKLILNTLLPKAVSHFSVEKIINFECREIPTFNAKIESLVEELNNLKYNGHKIILATNTFDRAEKLRENLFERGIEANISNNRDVEIKSSQIIITQGNISRGFQYKSIKFTIITDNEMIGVHRRSSESKRKKKNKKGKTIESFLDLNKGDYVVHENNGIGRYAGIEQIVVNAIKKDYMKIVYRGGDNLYVPIDQMDKVQKYIGAEVEKVKLNKLGASEWVKAKSKVKKEIEDMTKELVELYAKREKIKGYGFSKDTPWQSEFESLFPYQETDDQLKAIEDTKKDMESIKVMDRLICGDVGYGKTEIAIRAIFKACMDQKQVAVLVPTTILAQQHYNTFKERFSSYPLRVEVLSRFKTPKEQKQIVEDAKKGLVDILIGTHRIISSDIDLPNLGLVVVDEEQRFGVKHKESLKKIKSTVDVITLSATPIPRTLHMSLSGIRDMSVIEEPPQERHPVITYVTENKESIIQDEIERELGRGGQVFFVYNRVEHIEEMASMIKRLVPDAKVAVAHGQMTSKALENIILGFLDKEFDVLVCTTIIETGMDISNANTMIIYDADKMGLAQLYQLRGRVGRSTRQGYAYLMYEKDKSLSEVAEKRLKAIREFTEFGSGFKIAMRDLEIRGAGNILGSQQHGHMAVIGYDLYVKMLNNAIKKVKGEDIQEEVDVEIELNVNAFIPDSYIDGELTKIEMYKKIAAIESKQDMFDVQEEMEDRFSDIPNSVNCLLKIAYIKTLCKQLNIEKIRHIKDEIMLEPITKYKTKEKIGYNIVNELEELLEKMCGVKKQK</sequence>
<dbReference type="Pfam" id="PF00270">
    <property type="entry name" value="DEAD"/>
    <property type="match status" value="1"/>
</dbReference>
<dbReference type="InterPro" id="IPR004576">
    <property type="entry name" value="Mfd"/>
</dbReference>
<dbReference type="EC" id="3.6.4.-" evidence="9"/>
<dbReference type="PANTHER" id="PTHR47964:SF1">
    <property type="entry name" value="ATP-DEPENDENT DNA HELICASE HOMOLOG RECG, CHLOROPLASTIC"/>
    <property type="match status" value="1"/>
</dbReference>
<dbReference type="Pfam" id="PF17757">
    <property type="entry name" value="UvrB_inter"/>
    <property type="match status" value="1"/>
</dbReference>
<dbReference type="SUPFAM" id="SSF141259">
    <property type="entry name" value="CarD-like"/>
    <property type="match status" value="1"/>
</dbReference>
<keyword evidence="7 9" id="KW-0238">DNA-binding</keyword>
<name>A0ABS4EEI4_9FIRM</name>
<dbReference type="Gene3D" id="3.90.1150.50">
    <property type="entry name" value="Transcription-repair-coupling factor, D7 domain"/>
    <property type="match status" value="1"/>
</dbReference>
<dbReference type="SMART" id="SM01058">
    <property type="entry name" value="CarD_TRCF"/>
    <property type="match status" value="1"/>
</dbReference>
<keyword evidence="8 9" id="KW-0234">DNA repair</keyword>
<dbReference type="PANTHER" id="PTHR47964">
    <property type="entry name" value="ATP-DEPENDENT DNA HELICASE HOMOLOG RECG, CHLOROPLASTIC"/>
    <property type="match status" value="1"/>
</dbReference>
<dbReference type="PROSITE" id="PS51192">
    <property type="entry name" value="HELICASE_ATP_BIND_1"/>
    <property type="match status" value="1"/>
</dbReference>
<evidence type="ECO:0000256" key="4">
    <source>
        <dbReference type="ARBA" id="ARBA00022801"/>
    </source>
</evidence>
<comment type="similarity">
    <text evidence="9">In the C-terminal section; belongs to the helicase family. RecG subfamily.</text>
</comment>
<dbReference type="SUPFAM" id="SSF52540">
    <property type="entry name" value="P-loop containing nucleoside triphosphate hydrolases"/>
    <property type="match status" value="3"/>
</dbReference>
<comment type="function">
    <text evidence="9">Couples transcription and DNA repair by recognizing RNA polymerase (RNAP) stalled at DNA lesions. Mediates ATP-dependent release of RNAP and its truncated transcript from the DNA, and recruitment of nucleotide excision repair machinery to the damaged site.</text>
</comment>
<evidence type="ECO:0000256" key="1">
    <source>
        <dbReference type="ARBA" id="ARBA00022490"/>
    </source>
</evidence>
<keyword evidence="2 9" id="KW-0547">Nucleotide-binding</keyword>
<dbReference type="Pfam" id="PF00271">
    <property type="entry name" value="Helicase_C"/>
    <property type="match status" value="1"/>
</dbReference>
<dbReference type="Pfam" id="PF02559">
    <property type="entry name" value="CarD_TRCF_RID"/>
    <property type="match status" value="1"/>
</dbReference>
<keyword evidence="4 9" id="KW-0378">Hydrolase</keyword>
<dbReference type="Gene3D" id="3.40.50.11180">
    <property type="match status" value="1"/>
</dbReference>
<comment type="subcellular location">
    <subcellularLocation>
        <location evidence="9">Cytoplasm</location>
    </subcellularLocation>
</comment>
<dbReference type="InterPro" id="IPR036101">
    <property type="entry name" value="CarD-like/TRCF_RID_sf"/>
</dbReference>
<evidence type="ECO:0000313" key="13">
    <source>
        <dbReference type="Proteomes" id="UP000767291"/>
    </source>
</evidence>
<dbReference type="SMART" id="SM00490">
    <property type="entry name" value="HELICc"/>
    <property type="match status" value="1"/>
</dbReference>
<dbReference type="SMART" id="SM00487">
    <property type="entry name" value="DEXDc"/>
    <property type="match status" value="1"/>
</dbReference>
<keyword evidence="5 12" id="KW-0347">Helicase</keyword>
<dbReference type="InterPro" id="IPR041471">
    <property type="entry name" value="UvrB_inter"/>
</dbReference>
<dbReference type="Pfam" id="PF03461">
    <property type="entry name" value="TRCF"/>
    <property type="match status" value="1"/>
</dbReference>
<evidence type="ECO:0000256" key="9">
    <source>
        <dbReference type="HAMAP-Rule" id="MF_00969"/>
    </source>
</evidence>
<reference evidence="12 13" key="1">
    <citation type="submission" date="2021-03" db="EMBL/GenBank/DDBJ databases">
        <title>Genomic Encyclopedia of Type Strains, Phase IV (KMG-IV): sequencing the most valuable type-strain genomes for metagenomic binning, comparative biology and taxonomic classification.</title>
        <authorList>
            <person name="Goeker M."/>
        </authorList>
    </citation>
    <scope>NUCLEOTIDE SEQUENCE [LARGE SCALE GENOMIC DNA]</scope>
    <source>
        <strain evidence="12 13">DSM 1289</strain>
    </source>
</reference>
<dbReference type="InterPro" id="IPR014001">
    <property type="entry name" value="Helicase_ATP-bd"/>
</dbReference>
<keyword evidence="6 9" id="KW-0067">ATP-binding</keyword>
<dbReference type="InterPro" id="IPR001650">
    <property type="entry name" value="Helicase_C-like"/>
</dbReference>
<dbReference type="Gene3D" id="2.40.10.170">
    <property type="match status" value="1"/>
</dbReference>
<protein>
    <recommendedName>
        <fullName evidence="9">Transcription-repair-coupling factor</fullName>
        <shortName evidence="9">TRCF</shortName>
        <ecNumber evidence="9">3.6.4.-</ecNumber>
    </recommendedName>
</protein>
<dbReference type="SUPFAM" id="SSF143517">
    <property type="entry name" value="TRCF domain-like"/>
    <property type="match status" value="1"/>
</dbReference>
<dbReference type="Proteomes" id="UP000767291">
    <property type="component" value="Unassembled WGS sequence"/>
</dbReference>
<dbReference type="SMART" id="SM00982">
    <property type="entry name" value="TRCF"/>
    <property type="match status" value="1"/>
</dbReference>
<feature type="domain" description="Helicase C-terminal" evidence="11">
    <location>
        <begin position="801"/>
        <end position="967"/>
    </location>
</feature>
<evidence type="ECO:0000313" key="12">
    <source>
        <dbReference type="EMBL" id="MBP1856354.1"/>
    </source>
</evidence>
<dbReference type="InterPro" id="IPR003711">
    <property type="entry name" value="CarD-like/TRCF_RID"/>
</dbReference>
<evidence type="ECO:0000256" key="8">
    <source>
        <dbReference type="ARBA" id="ARBA00023204"/>
    </source>
</evidence>
<evidence type="ECO:0000256" key="3">
    <source>
        <dbReference type="ARBA" id="ARBA00022763"/>
    </source>
</evidence>
<evidence type="ECO:0000256" key="7">
    <source>
        <dbReference type="ARBA" id="ARBA00023125"/>
    </source>
</evidence>
<gene>
    <name evidence="9" type="primary">mfd</name>
    <name evidence="12" type="ORF">J2Z43_002806</name>
</gene>
<dbReference type="InterPro" id="IPR047112">
    <property type="entry name" value="RecG/Mfd"/>
</dbReference>
<dbReference type="GO" id="GO:0016787">
    <property type="term" value="F:hydrolase activity"/>
    <property type="evidence" value="ECO:0007669"/>
    <property type="project" value="UniProtKB-KW"/>
</dbReference>
<dbReference type="InterPro" id="IPR027417">
    <property type="entry name" value="P-loop_NTPase"/>
</dbReference>
<dbReference type="PROSITE" id="PS51194">
    <property type="entry name" value="HELICASE_CTER"/>
    <property type="match status" value="1"/>
</dbReference>
<keyword evidence="3 9" id="KW-0227">DNA damage</keyword>
<dbReference type="NCBIfam" id="TIGR00580">
    <property type="entry name" value="mfd"/>
    <property type="match status" value="1"/>
</dbReference>
<dbReference type="InterPro" id="IPR005118">
    <property type="entry name" value="TRCF_C"/>
</dbReference>
<dbReference type="CDD" id="cd17991">
    <property type="entry name" value="DEXHc_TRCF"/>
    <property type="match status" value="1"/>
</dbReference>
<comment type="caution">
    <text evidence="12">The sequence shown here is derived from an EMBL/GenBank/DDBJ whole genome shotgun (WGS) entry which is preliminary data.</text>
</comment>
<dbReference type="RefSeq" id="WP_209457672.1">
    <property type="nucleotide sequence ID" value="NZ_BAAACS010000005.1"/>
</dbReference>
<keyword evidence="13" id="KW-1185">Reference proteome</keyword>
<dbReference type="InterPro" id="IPR011545">
    <property type="entry name" value="DEAD/DEAH_box_helicase_dom"/>
</dbReference>
<keyword evidence="1 9" id="KW-0963">Cytoplasm</keyword>
<dbReference type="GO" id="GO:0004386">
    <property type="term" value="F:helicase activity"/>
    <property type="evidence" value="ECO:0007669"/>
    <property type="project" value="UniProtKB-KW"/>
</dbReference>
<dbReference type="EMBL" id="JAGGJX010000008">
    <property type="protein sequence ID" value="MBP1856354.1"/>
    <property type="molecule type" value="Genomic_DNA"/>
</dbReference>
<feature type="domain" description="Helicase ATP-binding" evidence="10">
    <location>
        <begin position="631"/>
        <end position="792"/>
    </location>
</feature>